<keyword evidence="1" id="KW-0812">Transmembrane</keyword>
<reference evidence="2 3" key="1">
    <citation type="journal article" date="2018" name="Environ. Microbiol.">
        <title>Ecological and genomic features of two widespread freshwater picocyanobacteria.</title>
        <authorList>
            <person name="Cabello-Yeves P.J."/>
            <person name="Picazo A."/>
            <person name="Camacho A."/>
            <person name="Callieri C."/>
            <person name="Rosselli R."/>
            <person name="Roda-Garcia J.J."/>
            <person name="Coutinho F.H."/>
            <person name="Rodriguez-Valera F."/>
        </authorList>
    </citation>
    <scope>NUCLEOTIDE SEQUENCE [LARGE SCALE GENOMIC DNA]</scope>
    <source>
        <strain evidence="2 3">Tous</strain>
    </source>
</reference>
<keyword evidence="1" id="KW-0472">Membrane</keyword>
<gene>
    <name evidence="2" type="ORF">C7K55_11565</name>
</gene>
<feature type="transmembrane region" description="Helical" evidence="1">
    <location>
        <begin position="20"/>
        <end position="48"/>
    </location>
</feature>
<comment type="caution">
    <text evidence="2">The sequence shown here is derived from an EMBL/GenBank/DDBJ whole genome shotgun (WGS) entry which is preliminary data.</text>
</comment>
<dbReference type="PANTHER" id="PTHR34351:SF1">
    <property type="entry name" value="SLR1927 PROTEIN"/>
    <property type="match status" value="1"/>
</dbReference>
<evidence type="ECO:0000256" key="1">
    <source>
        <dbReference type="SAM" id="Phobius"/>
    </source>
</evidence>
<keyword evidence="1" id="KW-1133">Transmembrane helix</keyword>
<accession>A0A2P7MSE7</accession>
<protein>
    <recommendedName>
        <fullName evidence="4">DUF58 domain-containing protein</fullName>
    </recommendedName>
</protein>
<dbReference type="Proteomes" id="UP000243002">
    <property type="component" value="Unassembled WGS sequence"/>
</dbReference>
<sequence length="312" mass="33575">MDFARDRQLIKPHRGERLRLGLRSLYILPTRFGLLWLAGGGLLLLVSIQSQRNGPLLLSFLMLGLWLLALHLTQFNLQGLELEALAPSGGFAGEMVAYPLLCRSRCQRDGIQLGLAGSAATPQPLAAGESVLSVPWRPGRRGLQTPGRLRLQTTAPLGLFVCWTLWEPPRPQPIYPARRPGPVAETAWPASSDTAATAASKITAGSDDWDDLRPHRPEDGLARLAWKSLAQGRGRQTKTFADATPAVGLLTPAPGLPPERALEHLSAEIWRRSKAGEAYGLALGSTQLAPSTGPEQRDRCLLALALAPGAAP</sequence>
<name>A0A2P7MSE7_9CYAN</name>
<dbReference type="RefSeq" id="WP_106632886.1">
    <property type="nucleotide sequence ID" value="NZ_PXXO01000015.1"/>
</dbReference>
<feature type="transmembrane region" description="Helical" evidence="1">
    <location>
        <begin position="54"/>
        <end position="72"/>
    </location>
</feature>
<dbReference type="OrthoDB" id="556757at2"/>
<dbReference type="AlphaFoldDB" id="A0A2P7MSE7"/>
<dbReference type="PANTHER" id="PTHR34351">
    <property type="entry name" value="SLR1927 PROTEIN-RELATED"/>
    <property type="match status" value="1"/>
</dbReference>
<organism evidence="2 3">
    <name type="scientific">Cyanobium usitatum str. Tous</name>
    <dbReference type="NCBI Taxonomy" id="2116684"/>
    <lineage>
        <taxon>Bacteria</taxon>
        <taxon>Bacillati</taxon>
        <taxon>Cyanobacteriota</taxon>
        <taxon>Cyanophyceae</taxon>
        <taxon>Synechococcales</taxon>
        <taxon>Prochlorococcaceae</taxon>
        <taxon>Cyanobium</taxon>
    </lineage>
</organism>
<keyword evidence="3" id="KW-1185">Reference proteome</keyword>
<evidence type="ECO:0000313" key="3">
    <source>
        <dbReference type="Proteomes" id="UP000243002"/>
    </source>
</evidence>
<proteinExistence type="predicted"/>
<evidence type="ECO:0000313" key="2">
    <source>
        <dbReference type="EMBL" id="PSJ04143.1"/>
    </source>
</evidence>
<dbReference type="EMBL" id="PXXO01000015">
    <property type="protein sequence ID" value="PSJ04143.1"/>
    <property type="molecule type" value="Genomic_DNA"/>
</dbReference>
<evidence type="ECO:0008006" key="4">
    <source>
        <dbReference type="Google" id="ProtNLM"/>
    </source>
</evidence>